<dbReference type="WBParaSite" id="Hba_20631">
    <property type="protein sequence ID" value="Hba_20631"/>
    <property type="gene ID" value="Hba_20631"/>
</dbReference>
<dbReference type="InterPro" id="IPR013783">
    <property type="entry name" value="Ig-like_fold"/>
</dbReference>
<keyword evidence="2" id="KW-1185">Reference proteome</keyword>
<keyword evidence="1" id="KW-1133">Transmembrane helix</keyword>
<reference evidence="3" key="1">
    <citation type="submission" date="2016-11" db="UniProtKB">
        <authorList>
            <consortium name="WormBaseParasite"/>
        </authorList>
    </citation>
    <scope>IDENTIFICATION</scope>
</reference>
<name>A0A1I7XTH2_HETBA</name>
<dbReference type="InterPro" id="IPR036179">
    <property type="entry name" value="Ig-like_dom_sf"/>
</dbReference>
<evidence type="ECO:0000313" key="2">
    <source>
        <dbReference type="Proteomes" id="UP000095283"/>
    </source>
</evidence>
<protein>
    <submittedName>
        <fullName evidence="3">Ig-like domain-containing protein</fullName>
    </submittedName>
</protein>
<dbReference type="Proteomes" id="UP000095283">
    <property type="component" value="Unplaced"/>
</dbReference>
<evidence type="ECO:0000313" key="3">
    <source>
        <dbReference type="WBParaSite" id="Hba_20631"/>
    </source>
</evidence>
<organism evidence="2 3">
    <name type="scientific">Heterorhabditis bacteriophora</name>
    <name type="common">Entomopathogenic nematode worm</name>
    <dbReference type="NCBI Taxonomy" id="37862"/>
    <lineage>
        <taxon>Eukaryota</taxon>
        <taxon>Metazoa</taxon>
        <taxon>Ecdysozoa</taxon>
        <taxon>Nematoda</taxon>
        <taxon>Chromadorea</taxon>
        <taxon>Rhabditida</taxon>
        <taxon>Rhabditina</taxon>
        <taxon>Rhabditomorpha</taxon>
        <taxon>Strongyloidea</taxon>
        <taxon>Heterorhabditidae</taxon>
        <taxon>Heterorhabditis</taxon>
    </lineage>
</organism>
<sequence>MPISILLTGNSFDCNQCVLKWILPVKNIIGDQITCNLPLSNEDNCTIGISTVGPDIIYGPFGKKTIIPCISYGNLQPTVQWWLFRPSTYLGSFNRITGFTEKGNGSKEILERYSILSDGALLIRKGNRATVERYVCAVTNGHQSAYRIFKFRLDYSNWYSLDVFHSVFLGGVATAILVCAFSFLLNVTWIVTKKSILWWIQRAERLSRVRKMVEAMEKYKTRQMESLHDKYAKRMQLVEQLRVSYTSQAERFRDYRAAQMESMTSHLENIRDNYNQQMHRVREYGSKRAEQLWESYERQVNRMKAFSLQHRLKMMRQYKVKQRYLNKLLESFQDTNSPEAMRKHEEEVRAALEFPYPPDPPHDPLSRSSSFYSLPEYVINDDGVLRPSPLIPSVRCVISLAFQMFNGYIILETYLDLQHVTYAVPQLHRVIEDQILPHPRNSLIQMETSLEIIP</sequence>
<proteinExistence type="predicted"/>
<evidence type="ECO:0000256" key="1">
    <source>
        <dbReference type="SAM" id="Phobius"/>
    </source>
</evidence>
<keyword evidence="1" id="KW-0812">Transmembrane</keyword>
<keyword evidence="1" id="KW-0472">Membrane</keyword>
<dbReference type="SUPFAM" id="SSF48726">
    <property type="entry name" value="Immunoglobulin"/>
    <property type="match status" value="1"/>
</dbReference>
<accession>A0A1I7XTH2</accession>
<dbReference type="AlphaFoldDB" id="A0A1I7XTH2"/>
<feature type="transmembrane region" description="Helical" evidence="1">
    <location>
        <begin position="167"/>
        <end position="192"/>
    </location>
</feature>
<dbReference type="Gene3D" id="2.60.40.10">
    <property type="entry name" value="Immunoglobulins"/>
    <property type="match status" value="1"/>
</dbReference>